<evidence type="ECO:0000313" key="3">
    <source>
        <dbReference type="Proteomes" id="UP000662783"/>
    </source>
</evidence>
<keyword evidence="3" id="KW-1185">Reference proteome</keyword>
<organism evidence="2 3">
    <name type="scientific">Fulvivirga lutea</name>
    <dbReference type="NCBI Taxonomy" id="2810512"/>
    <lineage>
        <taxon>Bacteria</taxon>
        <taxon>Pseudomonadati</taxon>
        <taxon>Bacteroidota</taxon>
        <taxon>Cytophagia</taxon>
        <taxon>Cytophagales</taxon>
        <taxon>Fulvivirgaceae</taxon>
        <taxon>Fulvivirga</taxon>
    </lineage>
</organism>
<gene>
    <name evidence="2" type="ORF">JR347_07230</name>
</gene>
<reference evidence="2" key="1">
    <citation type="submission" date="2021-02" db="EMBL/GenBank/DDBJ databases">
        <title>Fulvivirga sp. S481 isolated from sea water.</title>
        <authorList>
            <person name="Bae S.S."/>
            <person name="Baek K."/>
        </authorList>
    </citation>
    <scope>NUCLEOTIDE SEQUENCE</scope>
    <source>
        <strain evidence="2">S481</strain>
    </source>
</reference>
<evidence type="ECO:0000313" key="2">
    <source>
        <dbReference type="EMBL" id="QSE98865.1"/>
    </source>
</evidence>
<keyword evidence="1" id="KW-0812">Transmembrane</keyword>
<dbReference type="RefSeq" id="WP_205723379.1">
    <property type="nucleotide sequence ID" value="NZ_CP070608.1"/>
</dbReference>
<proteinExistence type="predicted"/>
<dbReference type="Proteomes" id="UP000662783">
    <property type="component" value="Chromosome"/>
</dbReference>
<accession>A0A974WIM6</accession>
<sequence length="304" mass="36586">MIKLFKNFLLASAPILIILFSIRNNGTTSSEYWSHFEEIEGKLIGPYTLIQKKPRYLINDTLQYYQLTLYDYLKDSITKYNLKEDITELLQQQNIFELMIKPGLIIDSTKYVDSVQWIKLNNKIQPPILLMDTALQSESYNFPFQLSQDSILILQHYFMIEGYPQRFALSTFDRSGKVTDLMEMLSIYRSRTRLSQTFYEWDEYQLYYNYLDRLFENDSELTITKYKGDCANCRVYMIEDSWGYDIFYDEEAFEVLRYKEKRFGFDITKPDLRFILWYDNSFVYILLIIELIILLIFVRAFFKN</sequence>
<protein>
    <submittedName>
        <fullName evidence="2">Uncharacterized protein</fullName>
    </submittedName>
</protein>
<evidence type="ECO:0000256" key="1">
    <source>
        <dbReference type="SAM" id="Phobius"/>
    </source>
</evidence>
<dbReference type="KEGG" id="fuv:JR347_07230"/>
<dbReference type="EMBL" id="CP070608">
    <property type="protein sequence ID" value="QSE98865.1"/>
    <property type="molecule type" value="Genomic_DNA"/>
</dbReference>
<dbReference type="AlphaFoldDB" id="A0A974WIM6"/>
<feature type="transmembrane region" description="Helical" evidence="1">
    <location>
        <begin position="282"/>
        <end position="302"/>
    </location>
</feature>
<keyword evidence="1" id="KW-0472">Membrane</keyword>
<name>A0A974WIM6_9BACT</name>
<keyword evidence="1" id="KW-1133">Transmembrane helix</keyword>